<reference evidence="5" key="1">
    <citation type="submission" date="2020-04" db="EMBL/GenBank/DDBJ databases">
        <title>Draft genome resource of the tomato pathogen Pseudocercospora fuligena.</title>
        <authorList>
            <person name="Zaccaron A."/>
        </authorList>
    </citation>
    <scope>NUCLEOTIDE SEQUENCE</scope>
    <source>
        <strain evidence="5">PF001</strain>
    </source>
</reference>
<comment type="caution">
    <text evidence="5">The sequence shown here is derived from an EMBL/GenBank/DDBJ whole genome shotgun (WGS) entry which is preliminary data.</text>
</comment>
<dbReference type="InterPro" id="IPR013154">
    <property type="entry name" value="ADH-like_N"/>
</dbReference>
<comment type="subunit">
    <text evidence="2">Monomer.</text>
</comment>
<dbReference type="InterPro" id="IPR013149">
    <property type="entry name" value="ADH-like_C"/>
</dbReference>
<dbReference type="PANTHER" id="PTHR45348">
    <property type="entry name" value="HYPOTHETICAL OXIDOREDUCTASE (EUROFUNG)"/>
    <property type="match status" value="1"/>
</dbReference>
<keyword evidence="3" id="KW-0560">Oxidoreductase</keyword>
<evidence type="ECO:0000256" key="3">
    <source>
        <dbReference type="ARBA" id="ARBA00023002"/>
    </source>
</evidence>
<organism evidence="5 6">
    <name type="scientific">Pseudocercospora fuligena</name>
    <dbReference type="NCBI Taxonomy" id="685502"/>
    <lineage>
        <taxon>Eukaryota</taxon>
        <taxon>Fungi</taxon>
        <taxon>Dikarya</taxon>
        <taxon>Ascomycota</taxon>
        <taxon>Pezizomycotina</taxon>
        <taxon>Dothideomycetes</taxon>
        <taxon>Dothideomycetidae</taxon>
        <taxon>Mycosphaerellales</taxon>
        <taxon>Mycosphaerellaceae</taxon>
        <taxon>Pseudocercospora</taxon>
    </lineage>
</organism>
<dbReference type="GO" id="GO:0016651">
    <property type="term" value="F:oxidoreductase activity, acting on NAD(P)H"/>
    <property type="evidence" value="ECO:0007669"/>
    <property type="project" value="InterPro"/>
</dbReference>
<dbReference type="InterPro" id="IPR047122">
    <property type="entry name" value="Trans-enoyl_RdTase-like"/>
</dbReference>
<feature type="domain" description="Enoyl reductase (ER)" evidence="4">
    <location>
        <begin position="10"/>
        <end position="342"/>
    </location>
</feature>
<evidence type="ECO:0000256" key="1">
    <source>
        <dbReference type="ARBA" id="ARBA00008072"/>
    </source>
</evidence>
<dbReference type="InterPro" id="IPR011032">
    <property type="entry name" value="GroES-like_sf"/>
</dbReference>
<dbReference type="InterPro" id="IPR020843">
    <property type="entry name" value="ER"/>
</dbReference>
<dbReference type="Proteomes" id="UP000660729">
    <property type="component" value="Unassembled WGS sequence"/>
</dbReference>
<evidence type="ECO:0000313" key="5">
    <source>
        <dbReference type="EMBL" id="KAF7186583.1"/>
    </source>
</evidence>
<dbReference type="Gene3D" id="3.90.180.10">
    <property type="entry name" value="Medium-chain alcohol dehydrogenases, catalytic domain"/>
    <property type="match status" value="1"/>
</dbReference>
<keyword evidence="6" id="KW-1185">Reference proteome</keyword>
<dbReference type="InterPro" id="IPR036291">
    <property type="entry name" value="NAD(P)-bd_dom_sf"/>
</dbReference>
<dbReference type="Pfam" id="PF00107">
    <property type="entry name" value="ADH_zinc_N"/>
    <property type="match status" value="1"/>
</dbReference>
<dbReference type="SUPFAM" id="SSF51735">
    <property type="entry name" value="NAD(P)-binding Rossmann-fold domains"/>
    <property type="match status" value="1"/>
</dbReference>
<evidence type="ECO:0000256" key="2">
    <source>
        <dbReference type="ARBA" id="ARBA00011245"/>
    </source>
</evidence>
<dbReference type="SUPFAM" id="SSF50129">
    <property type="entry name" value="GroES-like"/>
    <property type="match status" value="1"/>
</dbReference>
<dbReference type="SMART" id="SM00829">
    <property type="entry name" value="PKS_ER"/>
    <property type="match status" value="1"/>
</dbReference>
<sequence>MKAVIVSNPGGPAITVNDRPKPRLRETYMRVRPMAVALNPADVAIADFMGSEGTLIGCDYAGIIEEVGAGVHRDFKMGDRVCGGQRAGDPLEKENGCFAEEIMVKADMALHIPSHMSFEEASTLGVCQLTTGRCLYQKFGIPWPKLEGPHGGRDAGQVFIYGGSSAMGTMLIQFAKLSNFEVVTTASPSNFEMCRSFGADHIFDYRDPKAPEQIKELTKGALKIVVDCISTEETAAFCAKVIAAGGKYSAILPTACPRDDVESVTTLGYSFTGEEWEQLGVTHPPSQEDFEYSKGFAELSEKLLAEGKVRAHPVDLREGGLEGIPAALDDLRAKRVSGKKIVFKV</sequence>
<evidence type="ECO:0000313" key="6">
    <source>
        <dbReference type="Proteomes" id="UP000660729"/>
    </source>
</evidence>
<proteinExistence type="inferred from homology"/>
<dbReference type="Gene3D" id="3.40.50.720">
    <property type="entry name" value="NAD(P)-binding Rossmann-like Domain"/>
    <property type="match status" value="1"/>
</dbReference>
<gene>
    <name evidence="5" type="ORF">HII31_12141</name>
</gene>
<dbReference type="EMBL" id="JABCIY010000251">
    <property type="protein sequence ID" value="KAF7186583.1"/>
    <property type="molecule type" value="Genomic_DNA"/>
</dbReference>
<dbReference type="PANTHER" id="PTHR45348:SF2">
    <property type="entry name" value="ZINC-TYPE ALCOHOL DEHYDROGENASE-LIKE PROTEIN C2E1P3.01"/>
    <property type="match status" value="1"/>
</dbReference>
<dbReference type="OrthoDB" id="48317at2759"/>
<protein>
    <submittedName>
        <fullName evidence="5">Trans-enoyl reductase ACTTS2</fullName>
    </submittedName>
</protein>
<accession>A0A8H6VBW6</accession>
<dbReference type="CDD" id="cd08249">
    <property type="entry name" value="enoyl_reductase_like"/>
    <property type="match status" value="1"/>
</dbReference>
<dbReference type="AlphaFoldDB" id="A0A8H6VBW6"/>
<evidence type="ECO:0000259" key="4">
    <source>
        <dbReference type="SMART" id="SM00829"/>
    </source>
</evidence>
<dbReference type="Pfam" id="PF08240">
    <property type="entry name" value="ADH_N"/>
    <property type="match status" value="1"/>
</dbReference>
<comment type="similarity">
    <text evidence="1">Belongs to the zinc-containing alcohol dehydrogenase family.</text>
</comment>
<name>A0A8H6VBW6_9PEZI</name>